<dbReference type="Proteomes" id="UP001165960">
    <property type="component" value="Unassembled WGS sequence"/>
</dbReference>
<protein>
    <submittedName>
        <fullName evidence="1">Transducin-like enhancer protein 2</fullName>
    </submittedName>
</protein>
<gene>
    <name evidence="1" type="primary">TLE2_2</name>
    <name evidence="1" type="ORF">DSO57_1031863</name>
</gene>
<keyword evidence="2" id="KW-1185">Reference proteome</keyword>
<accession>A0ACC2UA57</accession>
<name>A0ACC2UA57_9FUNG</name>
<dbReference type="EMBL" id="QTSX02000943">
    <property type="protein sequence ID" value="KAJ9083720.1"/>
    <property type="molecule type" value="Genomic_DNA"/>
</dbReference>
<comment type="caution">
    <text evidence="1">The sequence shown here is derived from an EMBL/GenBank/DDBJ whole genome shotgun (WGS) entry which is preliminary data.</text>
</comment>
<evidence type="ECO:0000313" key="1">
    <source>
        <dbReference type="EMBL" id="KAJ9083720.1"/>
    </source>
</evidence>
<proteinExistence type="predicted"/>
<reference evidence="1" key="1">
    <citation type="submission" date="2022-04" db="EMBL/GenBank/DDBJ databases">
        <title>Genome of the entomopathogenic fungus Entomophthora muscae.</title>
        <authorList>
            <person name="Elya C."/>
            <person name="Lovett B.R."/>
            <person name="Lee E."/>
            <person name="Macias A.M."/>
            <person name="Hajek A.E."/>
            <person name="De Bivort B.L."/>
            <person name="Kasson M.T."/>
            <person name="De Fine Licht H.H."/>
            <person name="Stajich J.E."/>
        </authorList>
    </citation>
    <scope>NUCLEOTIDE SEQUENCE</scope>
    <source>
        <strain evidence="1">Berkeley</strain>
    </source>
</reference>
<sequence length="594" mass="64729">MDRSRYNGKQDNVSTTNLPALAPNGLDRRSIARKVESIKAELDQLQQMALAGPVSQEENAEIARKYTMFYEIAHSLQSHIQQQKDLCLNAIKLVADIFTTVDDEIRLKYKSELQVLQVAFEELTAAGSLLKPPSMSEFNPSRSSEQLNTDLNSSSNPKRPLPTNIDPRTIARPKNQRVDIPPSAKYTIASNGQRIEATSTTFEPRTYEQLNHALNPATSTGTMARQVTSPPVQVPQGLPGHSSPTLEPDQPKALIALGRPDVPLDFSKSQANQSKKANAGIQSLFNLHHGDVVCSITSSGQDANFIYTGGLGCVKLWDRSKGVSCAALSLESMDNYIRACRISPDGKTLVVGGESDKIVLWDISQPTPASLACFVASSTAVYAMTFSPDSRHLFTCGSGGDILVWDLPTRKRIRTLQGHNLGVTCIDITPDGRKLVSGGLDKTVRLWDLVSYTEIARCNLSSPIFSLGLGCFNTPFNENDACVIAGAESSLISVLPLRELIKNDPKLANTHETFPGHATCVISLKFSPDRRHFVSTGKEGLIMGWKLSSSGPAIEKLFVHQESASVLSCDISRNGKYLITGSGSKFATVYHLQW</sequence>
<organism evidence="1 2">
    <name type="scientific">Entomophthora muscae</name>
    <dbReference type="NCBI Taxonomy" id="34485"/>
    <lineage>
        <taxon>Eukaryota</taxon>
        <taxon>Fungi</taxon>
        <taxon>Fungi incertae sedis</taxon>
        <taxon>Zoopagomycota</taxon>
        <taxon>Entomophthoromycotina</taxon>
        <taxon>Entomophthoromycetes</taxon>
        <taxon>Entomophthorales</taxon>
        <taxon>Entomophthoraceae</taxon>
        <taxon>Entomophthora</taxon>
    </lineage>
</organism>
<evidence type="ECO:0000313" key="2">
    <source>
        <dbReference type="Proteomes" id="UP001165960"/>
    </source>
</evidence>